<dbReference type="EMBL" id="CP046457">
    <property type="protein sequence ID" value="QGU00259.1"/>
    <property type="molecule type" value="Genomic_DNA"/>
</dbReference>
<dbReference type="InterPro" id="IPR027417">
    <property type="entry name" value="P-loop_NTPase"/>
</dbReference>
<proteinExistence type="predicted"/>
<protein>
    <submittedName>
        <fullName evidence="1">Cob(I)alamin adenosyltransferase</fullName>
        <ecNumber evidence="1">2.5.1.17</ecNumber>
    </submittedName>
</protein>
<dbReference type="Proteomes" id="UP000426444">
    <property type="component" value="Chromosome"/>
</dbReference>
<dbReference type="EC" id="2.5.1.17" evidence="1"/>
<organism evidence="1 2">
    <name type="scientific">Candidatus Syntrophocurvum alkaliphilum</name>
    <dbReference type="NCBI Taxonomy" id="2293317"/>
    <lineage>
        <taxon>Bacteria</taxon>
        <taxon>Bacillati</taxon>
        <taxon>Bacillota</taxon>
        <taxon>Clostridia</taxon>
        <taxon>Eubacteriales</taxon>
        <taxon>Syntrophomonadaceae</taxon>
        <taxon>Candidatus Syntrophocurvum</taxon>
    </lineage>
</organism>
<dbReference type="GO" id="GO:0005524">
    <property type="term" value="F:ATP binding"/>
    <property type="evidence" value="ECO:0007669"/>
    <property type="project" value="InterPro"/>
</dbReference>
<dbReference type="Gene3D" id="3.40.50.300">
    <property type="entry name" value="P-loop containing nucleotide triphosphate hydrolases"/>
    <property type="match status" value="1"/>
</dbReference>
<accession>A0A6I6DC60</accession>
<dbReference type="GO" id="GO:0008817">
    <property type="term" value="F:corrinoid adenosyltransferase activity"/>
    <property type="evidence" value="ECO:0007669"/>
    <property type="project" value="UniProtKB-EC"/>
</dbReference>
<dbReference type="GO" id="GO:0009236">
    <property type="term" value="P:cobalamin biosynthetic process"/>
    <property type="evidence" value="ECO:0007669"/>
    <property type="project" value="InterPro"/>
</dbReference>
<evidence type="ECO:0000313" key="1">
    <source>
        <dbReference type="EMBL" id="QGU00259.1"/>
    </source>
</evidence>
<gene>
    <name evidence="1" type="ORF">SYNTR_1665</name>
</gene>
<dbReference type="InterPro" id="IPR003724">
    <property type="entry name" value="CblAdoTrfase_CobA"/>
</dbReference>
<dbReference type="OrthoDB" id="9810309at2"/>
<sequence length="187" mass="20830">MIHIYTGNGKGKTSAAFGVAIRARGHDFRVRVIQFLKGSTYTGELSSAEKLGIEVFQFGRTCPHAAVIKSGFLNCQKCGQCWIKLDKAETIDIEKTQMAWQLTLDTVTNGKHDLLILDEIMNAYNKNLIPLNDILKLLEVLPDNLDIILTGRNPPKELIEKADLVSNITEVKHPARIGVQAKRGLEY</sequence>
<dbReference type="PANTHER" id="PTHR46638">
    <property type="entry name" value="CORRINOID ADENOSYLTRANSFERASE"/>
    <property type="match status" value="1"/>
</dbReference>
<dbReference type="PANTHER" id="PTHR46638:SF1">
    <property type="entry name" value="CORRINOID ADENOSYLTRANSFERASE"/>
    <property type="match status" value="1"/>
</dbReference>
<evidence type="ECO:0000313" key="2">
    <source>
        <dbReference type="Proteomes" id="UP000426444"/>
    </source>
</evidence>
<dbReference type="PIRSF" id="PIRSF015617">
    <property type="entry name" value="Adensltrnsf_CobA"/>
    <property type="match status" value="1"/>
</dbReference>
<dbReference type="RefSeq" id="WP_156204064.1">
    <property type="nucleotide sequence ID" value="NZ_CP046457.1"/>
</dbReference>
<dbReference type="AlphaFoldDB" id="A0A6I6DC60"/>
<keyword evidence="2" id="KW-1185">Reference proteome</keyword>
<keyword evidence="1" id="KW-0808">Transferase</keyword>
<dbReference type="KEGG" id="salq:SYNTR_1665"/>
<dbReference type="SUPFAM" id="SSF52540">
    <property type="entry name" value="P-loop containing nucleoside triphosphate hydrolases"/>
    <property type="match status" value="1"/>
</dbReference>
<dbReference type="Pfam" id="PF02572">
    <property type="entry name" value="CobA_CobO_BtuR"/>
    <property type="match status" value="1"/>
</dbReference>
<reference evidence="2" key="1">
    <citation type="journal article" date="2019" name="Microbiology">
        <title>Complete Genome Sequence of an Uncultured Bacterium of the Candidate Phylum Bipolaricaulota.</title>
        <authorList>
            <person name="Kadnikov V.V."/>
            <person name="Mardanov A.V."/>
            <person name="Beletsky A.V."/>
            <person name="Frank Y.A."/>
            <person name="Karnachuk O.V."/>
            <person name="Ravin N.V."/>
        </authorList>
    </citation>
    <scope>NUCLEOTIDE SEQUENCE [LARGE SCALE GENOMIC DNA]</scope>
</reference>
<name>A0A6I6DC60_9FIRM</name>